<name>A0A0C3DYP1_9AGAM</name>
<accession>A0A0C3DYP1</accession>
<reference evidence="2" key="2">
    <citation type="submission" date="2015-01" db="EMBL/GenBank/DDBJ databases">
        <title>Evolutionary Origins and Diversification of the Mycorrhizal Mutualists.</title>
        <authorList>
            <consortium name="DOE Joint Genome Institute"/>
            <consortium name="Mycorrhizal Genomics Consortium"/>
            <person name="Kohler A."/>
            <person name="Kuo A."/>
            <person name="Nagy L.G."/>
            <person name="Floudas D."/>
            <person name="Copeland A."/>
            <person name="Barry K.W."/>
            <person name="Cichocki N."/>
            <person name="Veneault-Fourrey C."/>
            <person name="LaButti K."/>
            <person name="Lindquist E.A."/>
            <person name="Lipzen A."/>
            <person name="Lundell T."/>
            <person name="Morin E."/>
            <person name="Murat C."/>
            <person name="Riley R."/>
            <person name="Ohm R."/>
            <person name="Sun H."/>
            <person name="Tunlid A."/>
            <person name="Henrissat B."/>
            <person name="Grigoriev I.V."/>
            <person name="Hibbett D.S."/>
            <person name="Martin F."/>
        </authorList>
    </citation>
    <scope>NUCLEOTIDE SEQUENCE [LARGE SCALE GENOMIC DNA]</scope>
    <source>
        <strain evidence="2">Foug A</strain>
    </source>
</reference>
<dbReference type="EMBL" id="KN822056">
    <property type="protein sequence ID" value="KIM61001.1"/>
    <property type="molecule type" value="Genomic_DNA"/>
</dbReference>
<reference evidence="1 2" key="1">
    <citation type="submission" date="2014-04" db="EMBL/GenBank/DDBJ databases">
        <authorList>
            <consortium name="DOE Joint Genome Institute"/>
            <person name="Kuo A."/>
            <person name="Kohler A."/>
            <person name="Nagy L.G."/>
            <person name="Floudas D."/>
            <person name="Copeland A."/>
            <person name="Barry K.W."/>
            <person name="Cichocki N."/>
            <person name="Veneault-Fourrey C."/>
            <person name="LaButti K."/>
            <person name="Lindquist E.A."/>
            <person name="Lipzen A."/>
            <person name="Lundell T."/>
            <person name="Morin E."/>
            <person name="Murat C."/>
            <person name="Sun H."/>
            <person name="Tunlid A."/>
            <person name="Henrissat B."/>
            <person name="Grigoriev I.V."/>
            <person name="Hibbett D.S."/>
            <person name="Martin F."/>
            <person name="Nordberg H.P."/>
            <person name="Cantor M.N."/>
            <person name="Hua S.X."/>
        </authorList>
    </citation>
    <scope>NUCLEOTIDE SEQUENCE [LARGE SCALE GENOMIC DNA]</scope>
    <source>
        <strain evidence="1 2">Foug A</strain>
    </source>
</reference>
<dbReference type="AlphaFoldDB" id="A0A0C3DYP1"/>
<dbReference type="InParanoid" id="A0A0C3DYP1"/>
<organism evidence="1 2">
    <name type="scientific">Scleroderma citrinum Foug A</name>
    <dbReference type="NCBI Taxonomy" id="1036808"/>
    <lineage>
        <taxon>Eukaryota</taxon>
        <taxon>Fungi</taxon>
        <taxon>Dikarya</taxon>
        <taxon>Basidiomycota</taxon>
        <taxon>Agaricomycotina</taxon>
        <taxon>Agaricomycetes</taxon>
        <taxon>Agaricomycetidae</taxon>
        <taxon>Boletales</taxon>
        <taxon>Sclerodermatineae</taxon>
        <taxon>Sclerodermataceae</taxon>
        <taxon>Scleroderma</taxon>
    </lineage>
</organism>
<protein>
    <submittedName>
        <fullName evidence="1">Uncharacterized protein</fullName>
    </submittedName>
</protein>
<sequence length="121" mass="13364">MNASTQTQTIRINVRTEQEQVDLGAALGQGPGTSTDRSLLGCSRGKRRCALPSPFLFRENWQSNYRSDQLLKGSLLHFAYLPGRILCDSGIALEFDHGPLDSTSTLAIPYQKGLFYATWVA</sequence>
<dbReference type="HOGENOM" id="CLU_2039450_0_0_1"/>
<proteinExistence type="predicted"/>
<keyword evidence="2" id="KW-1185">Reference proteome</keyword>
<evidence type="ECO:0000313" key="2">
    <source>
        <dbReference type="Proteomes" id="UP000053989"/>
    </source>
</evidence>
<dbReference type="Proteomes" id="UP000053989">
    <property type="component" value="Unassembled WGS sequence"/>
</dbReference>
<evidence type="ECO:0000313" key="1">
    <source>
        <dbReference type="EMBL" id="KIM61001.1"/>
    </source>
</evidence>
<gene>
    <name evidence="1" type="ORF">SCLCIDRAFT_1216309</name>
</gene>